<dbReference type="InterPro" id="IPR024252">
    <property type="entry name" value="DUF2528"/>
</dbReference>
<evidence type="ECO:0000313" key="1">
    <source>
        <dbReference type="EMBL" id="MBX6982876.1"/>
    </source>
</evidence>
<reference evidence="1" key="1">
    <citation type="submission" date="2019-02" db="EMBL/GenBank/DDBJ databases">
        <title>Genomic characterization of isolates from hospital effluents in KZN, South Africa.</title>
        <authorList>
            <person name="Ntshobeni N."/>
            <person name="Allam M."/>
            <person name="Ismail A."/>
            <person name="Amoako D."/>
            <person name="Essack S."/>
            <person name="Chenia H."/>
        </authorList>
    </citation>
    <scope>NUCLEOTIDE SEQUENCE</scope>
    <source>
        <strain evidence="1">AFE97_S1</strain>
    </source>
</reference>
<accession>A0AAP2NXY6</accession>
<dbReference type="RefSeq" id="WP_131681067.1">
    <property type="nucleotide sequence ID" value="NZ_SHCZ01000055.1"/>
</dbReference>
<dbReference type="Pfam" id="PF10800">
    <property type="entry name" value="DUF2528"/>
    <property type="match status" value="1"/>
</dbReference>
<dbReference type="AlphaFoldDB" id="A0AAP2NXY6"/>
<gene>
    <name evidence="1" type="ORF">EX242_21790</name>
</gene>
<organism evidence="1 2">
    <name type="scientific">Providencia rettgeri</name>
    <dbReference type="NCBI Taxonomy" id="587"/>
    <lineage>
        <taxon>Bacteria</taxon>
        <taxon>Pseudomonadati</taxon>
        <taxon>Pseudomonadota</taxon>
        <taxon>Gammaproteobacteria</taxon>
        <taxon>Enterobacterales</taxon>
        <taxon>Morganellaceae</taxon>
        <taxon>Providencia</taxon>
    </lineage>
</organism>
<dbReference type="Proteomes" id="UP000824410">
    <property type="component" value="Unassembled WGS sequence"/>
</dbReference>
<comment type="caution">
    <text evidence="1">The sequence shown here is derived from an EMBL/GenBank/DDBJ whole genome shotgun (WGS) entry which is preliminary data.</text>
</comment>
<sequence length="126" mass="14653">MTRQIKVTASFWPTDLEMTVTVIDEDKFKQRCEGINKFFCSSDYRKDLFGSHEKAGFAMFCAECFQQIAFNNFKSKSWLTQQFDWSKGGGIEGYPDMESMGITIDEINTWFIDCEEISMTGWDDNK</sequence>
<protein>
    <submittedName>
        <fullName evidence="1">DUF2528 family protein</fullName>
    </submittedName>
</protein>
<dbReference type="EMBL" id="SHDO01000037">
    <property type="protein sequence ID" value="MBX6982876.1"/>
    <property type="molecule type" value="Genomic_DNA"/>
</dbReference>
<name>A0AAP2NXY6_PRORE</name>
<proteinExistence type="predicted"/>
<evidence type="ECO:0000313" key="2">
    <source>
        <dbReference type="Proteomes" id="UP000824410"/>
    </source>
</evidence>